<feature type="region of interest" description="Disordered" evidence="1">
    <location>
        <begin position="1"/>
        <end position="20"/>
    </location>
</feature>
<evidence type="ECO:0000313" key="3">
    <source>
        <dbReference type="Proteomes" id="UP001595844"/>
    </source>
</evidence>
<reference evidence="3" key="1">
    <citation type="journal article" date="2019" name="Int. J. Syst. Evol. Microbiol.">
        <title>The Global Catalogue of Microorganisms (GCM) 10K type strain sequencing project: providing services to taxonomists for standard genome sequencing and annotation.</title>
        <authorList>
            <consortium name="The Broad Institute Genomics Platform"/>
            <consortium name="The Broad Institute Genome Sequencing Center for Infectious Disease"/>
            <person name="Wu L."/>
            <person name="Ma J."/>
        </authorList>
    </citation>
    <scope>NUCLEOTIDE SEQUENCE [LARGE SCALE GENOMIC DNA]</scope>
    <source>
        <strain evidence="3">IBRC-M 10490</strain>
    </source>
</reference>
<organism evidence="2 3">
    <name type="scientific">Nocardia halotolerans</name>
    <dbReference type="NCBI Taxonomy" id="1755878"/>
    <lineage>
        <taxon>Bacteria</taxon>
        <taxon>Bacillati</taxon>
        <taxon>Actinomycetota</taxon>
        <taxon>Actinomycetes</taxon>
        <taxon>Mycobacteriales</taxon>
        <taxon>Nocardiaceae</taxon>
        <taxon>Nocardia</taxon>
    </lineage>
</organism>
<comment type="caution">
    <text evidence="2">The sequence shown here is derived from an EMBL/GenBank/DDBJ whole genome shotgun (WGS) entry which is preliminary data.</text>
</comment>
<accession>A0ABV8VCR5</accession>
<evidence type="ECO:0000313" key="2">
    <source>
        <dbReference type="EMBL" id="MFC4373294.1"/>
    </source>
</evidence>
<gene>
    <name evidence="2" type="ORF">ACFO5K_04195</name>
</gene>
<name>A0ABV8VCR5_9NOCA</name>
<dbReference type="Proteomes" id="UP001595844">
    <property type="component" value="Unassembled WGS sequence"/>
</dbReference>
<dbReference type="RefSeq" id="WP_378555919.1">
    <property type="nucleotide sequence ID" value="NZ_JBHSDL010000005.1"/>
</dbReference>
<sequence>MGEDRPYSEIERKRHDRQQRSPEFRAWLAAEADDLAQFVTLVPGLADLDDPWTPAGLAAIEDAALARFPDPGETVTDEEMVYLDLAARAIGHTYLRAVGAGKWVWLRILTGNPIGAALEFPGIGVYIDPAESIRRVIFGREPDTLVRQLDALVNWDTPVYQ</sequence>
<evidence type="ECO:0008006" key="4">
    <source>
        <dbReference type="Google" id="ProtNLM"/>
    </source>
</evidence>
<proteinExistence type="predicted"/>
<dbReference type="EMBL" id="JBHSDL010000005">
    <property type="protein sequence ID" value="MFC4373294.1"/>
    <property type="molecule type" value="Genomic_DNA"/>
</dbReference>
<protein>
    <recommendedName>
        <fullName evidence="4">DUF3806 domain-containing protein</fullName>
    </recommendedName>
</protein>
<evidence type="ECO:0000256" key="1">
    <source>
        <dbReference type="SAM" id="MobiDB-lite"/>
    </source>
</evidence>
<keyword evidence="3" id="KW-1185">Reference proteome</keyword>